<feature type="domain" description="HD-GYP" evidence="1">
    <location>
        <begin position="10"/>
        <end position="205"/>
    </location>
</feature>
<dbReference type="InterPro" id="IPR006675">
    <property type="entry name" value="HDIG_dom"/>
</dbReference>
<name>A0A7W5CEC0_9BACL</name>
<proteinExistence type="predicted"/>
<dbReference type="Gene3D" id="1.10.3210.10">
    <property type="entry name" value="Hypothetical protein af1432"/>
    <property type="match status" value="1"/>
</dbReference>
<dbReference type="AlphaFoldDB" id="A0A7W5CEC0"/>
<evidence type="ECO:0000313" key="2">
    <source>
        <dbReference type="EMBL" id="MBB3156123.1"/>
    </source>
</evidence>
<evidence type="ECO:0000259" key="1">
    <source>
        <dbReference type="PROSITE" id="PS51832"/>
    </source>
</evidence>
<keyword evidence="3" id="KW-1185">Reference proteome</keyword>
<protein>
    <submittedName>
        <fullName evidence="2">Putative nucleotidyltransferase with HDIG domain</fullName>
    </submittedName>
</protein>
<dbReference type="SUPFAM" id="SSF109604">
    <property type="entry name" value="HD-domain/PDEase-like"/>
    <property type="match status" value="1"/>
</dbReference>
<gene>
    <name evidence="2" type="ORF">FHS16_006244</name>
</gene>
<dbReference type="Pfam" id="PF13487">
    <property type="entry name" value="HD_5"/>
    <property type="match status" value="1"/>
</dbReference>
<evidence type="ECO:0000313" key="3">
    <source>
        <dbReference type="Proteomes" id="UP000518605"/>
    </source>
</evidence>
<sequence length="205" mass="23804">MTISQSYAEVISMQHTGAGSWMKYLMYKSPATYRHCVRVALLAEIVVPYLPIDEKEHAAFIRGCFLHDVGKTKVPNDILHKKERLNDWEWSVLRKHPVYGEEILRNQSFYDENILQLVRFHHERYDGAGYPEGRKGEQIPLFARACSVIDALDSMLSMRPYKKPLTASEAYRELERHRNTQFDAVIVDLVLELPEHEIGIYLNGI</sequence>
<organism evidence="2 3">
    <name type="scientific">Paenibacillus endophyticus</name>
    <dbReference type="NCBI Taxonomy" id="1294268"/>
    <lineage>
        <taxon>Bacteria</taxon>
        <taxon>Bacillati</taxon>
        <taxon>Bacillota</taxon>
        <taxon>Bacilli</taxon>
        <taxon>Bacillales</taxon>
        <taxon>Paenibacillaceae</taxon>
        <taxon>Paenibacillus</taxon>
    </lineage>
</organism>
<dbReference type="RefSeq" id="WP_183571354.1">
    <property type="nucleotide sequence ID" value="NZ_CBCSLB010000035.1"/>
</dbReference>
<dbReference type="PROSITE" id="PS51832">
    <property type="entry name" value="HD_GYP"/>
    <property type="match status" value="1"/>
</dbReference>
<dbReference type="PANTHER" id="PTHR43155">
    <property type="entry name" value="CYCLIC DI-GMP PHOSPHODIESTERASE PA4108-RELATED"/>
    <property type="match status" value="1"/>
</dbReference>
<dbReference type="NCBIfam" id="TIGR00277">
    <property type="entry name" value="HDIG"/>
    <property type="match status" value="1"/>
</dbReference>
<dbReference type="CDD" id="cd00077">
    <property type="entry name" value="HDc"/>
    <property type="match status" value="1"/>
</dbReference>
<dbReference type="GO" id="GO:0016740">
    <property type="term" value="F:transferase activity"/>
    <property type="evidence" value="ECO:0007669"/>
    <property type="project" value="UniProtKB-KW"/>
</dbReference>
<accession>A0A7W5CEC0</accession>
<keyword evidence="2" id="KW-0808">Transferase</keyword>
<dbReference type="EMBL" id="JACHXW010000033">
    <property type="protein sequence ID" value="MBB3156123.1"/>
    <property type="molecule type" value="Genomic_DNA"/>
</dbReference>
<dbReference type="Proteomes" id="UP000518605">
    <property type="component" value="Unassembled WGS sequence"/>
</dbReference>
<comment type="caution">
    <text evidence="2">The sequence shown here is derived from an EMBL/GenBank/DDBJ whole genome shotgun (WGS) entry which is preliminary data.</text>
</comment>
<reference evidence="2 3" key="1">
    <citation type="submission" date="2020-08" db="EMBL/GenBank/DDBJ databases">
        <title>Genomic Encyclopedia of Type Strains, Phase III (KMG-III): the genomes of soil and plant-associated and newly described type strains.</title>
        <authorList>
            <person name="Whitman W."/>
        </authorList>
    </citation>
    <scope>NUCLEOTIDE SEQUENCE [LARGE SCALE GENOMIC DNA]</scope>
    <source>
        <strain evidence="2 3">CECT 8234</strain>
    </source>
</reference>
<dbReference type="PANTHER" id="PTHR43155:SF2">
    <property type="entry name" value="CYCLIC DI-GMP PHOSPHODIESTERASE PA4108"/>
    <property type="match status" value="1"/>
</dbReference>
<dbReference type="InterPro" id="IPR037522">
    <property type="entry name" value="HD_GYP_dom"/>
</dbReference>
<dbReference type="SMART" id="SM00471">
    <property type="entry name" value="HDc"/>
    <property type="match status" value="1"/>
</dbReference>
<dbReference type="InterPro" id="IPR003607">
    <property type="entry name" value="HD/PDEase_dom"/>
</dbReference>